<dbReference type="AlphaFoldDB" id="A0A1X1U8N0"/>
<accession>A0A1X1U8N0</accession>
<evidence type="ECO:0000256" key="1">
    <source>
        <dbReference type="SAM" id="MobiDB-lite"/>
    </source>
</evidence>
<gene>
    <name evidence="3" type="ORF">AWC05_20815</name>
</gene>
<organism evidence="3 4">
    <name type="scientific">Mycobacterium florentinum</name>
    <dbReference type="NCBI Taxonomy" id="292462"/>
    <lineage>
        <taxon>Bacteria</taxon>
        <taxon>Bacillati</taxon>
        <taxon>Actinomycetota</taxon>
        <taxon>Actinomycetes</taxon>
        <taxon>Mycobacteriales</taxon>
        <taxon>Mycobacteriaceae</taxon>
        <taxon>Mycobacterium</taxon>
        <taxon>Mycobacterium simiae complex</taxon>
    </lineage>
</organism>
<keyword evidence="2" id="KW-0732">Signal</keyword>
<dbReference type="Proteomes" id="UP000193010">
    <property type="component" value="Unassembled WGS sequence"/>
</dbReference>
<protein>
    <submittedName>
        <fullName evidence="3">Uncharacterized protein</fullName>
    </submittedName>
</protein>
<evidence type="ECO:0000256" key="2">
    <source>
        <dbReference type="SAM" id="SignalP"/>
    </source>
</evidence>
<feature type="signal peptide" evidence="2">
    <location>
        <begin position="1"/>
        <end position="27"/>
    </location>
</feature>
<comment type="caution">
    <text evidence="3">The sequence shown here is derived from an EMBL/GenBank/DDBJ whole genome shotgun (WGS) entry which is preliminary data.</text>
</comment>
<feature type="compositionally biased region" description="Pro residues" evidence="1">
    <location>
        <begin position="45"/>
        <end position="57"/>
    </location>
</feature>
<keyword evidence="4" id="KW-1185">Reference proteome</keyword>
<feature type="chain" id="PRO_5012100563" evidence="2">
    <location>
        <begin position="28"/>
        <end position="82"/>
    </location>
</feature>
<feature type="region of interest" description="Disordered" evidence="1">
    <location>
        <begin position="23"/>
        <end position="82"/>
    </location>
</feature>
<reference evidence="3 4" key="1">
    <citation type="submission" date="2016-01" db="EMBL/GenBank/DDBJ databases">
        <title>The new phylogeny of the genus Mycobacterium.</title>
        <authorList>
            <person name="Tarcisio F."/>
            <person name="Conor M."/>
            <person name="Antonella G."/>
            <person name="Elisabetta G."/>
            <person name="Giulia F.S."/>
            <person name="Sara T."/>
            <person name="Anna F."/>
            <person name="Clotilde B."/>
            <person name="Roberto B."/>
            <person name="Veronica D.S."/>
            <person name="Fabio R."/>
            <person name="Monica P."/>
            <person name="Olivier J."/>
            <person name="Enrico T."/>
            <person name="Nicola S."/>
        </authorList>
    </citation>
    <scope>NUCLEOTIDE SEQUENCE [LARGE SCALE GENOMIC DNA]</scope>
    <source>
        <strain evidence="3 4">DSM 44852</strain>
    </source>
</reference>
<evidence type="ECO:0000313" key="4">
    <source>
        <dbReference type="Proteomes" id="UP000193010"/>
    </source>
</evidence>
<sequence>MQVLFAGAATVATLALLNAGPSEPAAAQFGAGQFAADDPSDPGWNPVPDPGVQPPTNPGWSSQSDPGWNASPGWDFQPSPEN</sequence>
<proteinExistence type="predicted"/>
<feature type="compositionally biased region" description="Low complexity" evidence="1">
    <location>
        <begin position="23"/>
        <end position="37"/>
    </location>
</feature>
<dbReference type="EMBL" id="LQOV01000014">
    <property type="protein sequence ID" value="ORV53181.1"/>
    <property type="molecule type" value="Genomic_DNA"/>
</dbReference>
<evidence type="ECO:0000313" key="3">
    <source>
        <dbReference type="EMBL" id="ORV53181.1"/>
    </source>
</evidence>
<name>A0A1X1U8N0_MYCFL</name>